<comment type="PTM">
    <text evidence="7">Carbamylation allows a single lysine to coordinate two nickel ions.</text>
</comment>
<proteinExistence type="inferred from homology"/>
<dbReference type="NCBIfam" id="NF009834">
    <property type="entry name" value="PRK13309.1"/>
    <property type="match status" value="1"/>
</dbReference>
<reference evidence="14 15" key="1">
    <citation type="submission" date="2015-10" db="EMBL/GenBank/DDBJ databases">
        <title>Pseudomonas helleri sp. nov. and Pseudomonas weihenstephanensis sp. nov., isolated from raw cows milk.</title>
        <authorList>
            <person name="Von Neubeck M."/>
            <person name="Huptas C."/>
            <person name="Wenning M."/>
            <person name="Scherer S."/>
        </authorList>
    </citation>
    <scope>NUCLEOTIDE SEQUENCE [LARGE SCALE GENOMIC DNA]</scope>
    <source>
        <strain evidence="14 15">BSTT44</strain>
    </source>
</reference>
<keyword evidence="15" id="KW-1185">Reference proteome</keyword>
<dbReference type="GO" id="GO:0043419">
    <property type="term" value="P:urea catabolic process"/>
    <property type="evidence" value="ECO:0007669"/>
    <property type="project" value="UniProtKB-UniRule"/>
</dbReference>
<protein>
    <recommendedName>
        <fullName evidence="5 6">Urease subunit alpha</fullName>
        <ecNumber evidence="5 6">3.5.1.5</ecNumber>
    </recommendedName>
    <alternativeName>
        <fullName evidence="5">Urea amidohydrolase subunit alpha</fullName>
    </alternativeName>
</protein>
<comment type="PTM">
    <text evidence="5">Carboxylation allows a single lysine to coordinate two nickel ions.</text>
</comment>
<dbReference type="OrthoDB" id="9802793at2"/>
<dbReference type="InterPro" id="IPR005848">
    <property type="entry name" value="Urease_asu"/>
</dbReference>
<gene>
    <name evidence="5 14" type="primary">ureC</name>
    <name evidence="14" type="ORF">AQS70_17070</name>
</gene>
<dbReference type="EMBL" id="LLWH01000225">
    <property type="protein sequence ID" value="KQB51746.1"/>
    <property type="molecule type" value="Genomic_DNA"/>
</dbReference>
<comment type="subcellular location">
    <subcellularLocation>
        <location evidence="5 10">Cytoplasm</location>
    </subcellularLocation>
</comment>
<keyword evidence="2 5" id="KW-0533">Nickel</keyword>
<evidence type="ECO:0000256" key="2">
    <source>
        <dbReference type="ARBA" id="ARBA00022596"/>
    </source>
</evidence>
<dbReference type="GO" id="GO:0009039">
    <property type="term" value="F:urease activity"/>
    <property type="evidence" value="ECO:0007669"/>
    <property type="project" value="UniProtKB-UniRule"/>
</dbReference>
<feature type="binding site" evidence="5 10">
    <location>
        <position position="224"/>
    </location>
    <ligand>
        <name>substrate</name>
    </ligand>
</feature>
<dbReference type="STRING" id="1563157.AQS70_17070"/>
<dbReference type="InterPro" id="IPR006680">
    <property type="entry name" value="Amidohydro-rel"/>
</dbReference>
<feature type="binding site" evidence="5 8">
    <location>
        <position position="251"/>
    </location>
    <ligand>
        <name>Ni(2+)</name>
        <dbReference type="ChEBI" id="CHEBI:49786"/>
        <label>2</label>
    </ligand>
</feature>
<evidence type="ECO:0000256" key="8">
    <source>
        <dbReference type="PIRSR" id="PIRSR611612-51"/>
    </source>
</evidence>
<feature type="binding site" evidence="5 8">
    <location>
        <position position="277"/>
    </location>
    <ligand>
        <name>Ni(2+)</name>
        <dbReference type="ChEBI" id="CHEBI:49786"/>
        <label>2</label>
    </ligand>
</feature>
<dbReference type="InterPro" id="IPR017951">
    <property type="entry name" value="Urease_asu_c"/>
</dbReference>
<feature type="binding site" evidence="5 8">
    <location>
        <position position="365"/>
    </location>
    <ligand>
        <name>Ni(2+)</name>
        <dbReference type="ChEBI" id="CHEBI:49786"/>
        <label>1</label>
    </ligand>
</feature>
<dbReference type="GO" id="GO:0016151">
    <property type="term" value="F:nickel cation binding"/>
    <property type="evidence" value="ECO:0007669"/>
    <property type="project" value="UniProtKB-UniRule"/>
</dbReference>
<evidence type="ECO:0000313" key="15">
    <source>
        <dbReference type="Proteomes" id="UP000050342"/>
    </source>
</evidence>
<feature type="domain" description="Urease" evidence="13">
    <location>
        <begin position="134"/>
        <end position="572"/>
    </location>
</feature>
<dbReference type="CDD" id="cd00375">
    <property type="entry name" value="Urease_alpha"/>
    <property type="match status" value="1"/>
</dbReference>
<feature type="modified residue" description="N6-carboxylysine" evidence="5 7">
    <location>
        <position position="222"/>
    </location>
</feature>
<dbReference type="PROSITE" id="PS00145">
    <property type="entry name" value="UREASE_2"/>
    <property type="match status" value="1"/>
</dbReference>
<comment type="similarity">
    <text evidence="5 12">Belongs to the metallo-dependent hydrolases superfamily. Urease alpha subunit family.</text>
</comment>
<dbReference type="PROSITE" id="PS01120">
    <property type="entry name" value="UREASE_1"/>
    <property type="match status" value="1"/>
</dbReference>
<feature type="active site" description="Proton donor" evidence="5 9">
    <location>
        <position position="325"/>
    </location>
</feature>
<comment type="cofactor">
    <cofactor evidence="5 8 11">
        <name>Ni cation</name>
        <dbReference type="ChEBI" id="CHEBI:25516"/>
    </cofactor>
    <text evidence="5 8 11">Binds 2 nickel ions per subunit.</text>
</comment>
<dbReference type="InterPro" id="IPR050112">
    <property type="entry name" value="Urease_alpha_subunit"/>
</dbReference>
<dbReference type="Proteomes" id="UP000050342">
    <property type="component" value="Unassembled WGS sequence"/>
</dbReference>
<dbReference type="SUPFAM" id="SSF51556">
    <property type="entry name" value="Metallo-dependent hydrolases"/>
    <property type="match status" value="1"/>
</dbReference>
<dbReference type="Gene3D" id="2.30.40.10">
    <property type="entry name" value="Urease, subunit C, domain 1"/>
    <property type="match status" value="1"/>
</dbReference>
<dbReference type="SUPFAM" id="SSF51338">
    <property type="entry name" value="Composite domain of metallo-dependent hydrolases"/>
    <property type="match status" value="2"/>
</dbReference>
<keyword evidence="4 5" id="KW-0378">Hydrolase</keyword>
<organism evidence="14 15">
    <name type="scientific">Pseudomonas endophytica</name>
    <dbReference type="NCBI Taxonomy" id="1563157"/>
    <lineage>
        <taxon>Bacteria</taxon>
        <taxon>Pseudomonadati</taxon>
        <taxon>Pseudomonadota</taxon>
        <taxon>Gammaproteobacteria</taxon>
        <taxon>Pseudomonadales</taxon>
        <taxon>Pseudomonadaceae</taxon>
        <taxon>Pseudomonas</taxon>
    </lineage>
</organism>
<evidence type="ECO:0000256" key="11">
    <source>
        <dbReference type="RuleBase" id="RU000510"/>
    </source>
</evidence>
<dbReference type="InterPro" id="IPR032466">
    <property type="entry name" value="Metal_Hydrolase"/>
</dbReference>
<dbReference type="HAMAP" id="MF_01953">
    <property type="entry name" value="Urease_alpha"/>
    <property type="match status" value="1"/>
</dbReference>
<dbReference type="NCBIfam" id="NF009686">
    <property type="entry name" value="PRK13207.1"/>
    <property type="match status" value="1"/>
</dbReference>
<dbReference type="InterPro" id="IPR011612">
    <property type="entry name" value="Urease_alpha_N_dom"/>
</dbReference>
<accession>A0A0Q0SY76</accession>
<dbReference type="PANTHER" id="PTHR43440:SF1">
    <property type="entry name" value="UREASE"/>
    <property type="match status" value="1"/>
</dbReference>
<evidence type="ECO:0000256" key="3">
    <source>
        <dbReference type="ARBA" id="ARBA00022723"/>
    </source>
</evidence>
<dbReference type="NCBIfam" id="TIGR01792">
    <property type="entry name" value="urease_alph"/>
    <property type="match status" value="1"/>
</dbReference>
<evidence type="ECO:0000256" key="6">
    <source>
        <dbReference type="NCBIfam" id="TIGR01792"/>
    </source>
</evidence>
<evidence type="ECO:0000256" key="4">
    <source>
        <dbReference type="ARBA" id="ARBA00022801"/>
    </source>
</evidence>
<comment type="subunit">
    <text evidence="5">Heterotrimer of UreA (gamma), UreB (beta) and UreC (alpha) subunits. Three heterotrimers associate to form the active enzyme.</text>
</comment>
<dbReference type="PROSITE" id="PS51368">
    <property type="entry name" value="UREASE_3"/>
    <property type="match status" value="1"/>
</dbReference>
<dbReference type="Pfam" id="PF00449">
    <property type="entry name" value="Urease_alpha"/>
    <property type="match status" value="1"/>
</dbReference>
<name>A0A0Q0SY76_9PSED</name>
<evidence type="ECO:0000256" key="9">
    <source>
        <dbReference type="PIRSR" id="PIRSR611612-52"/>
    </source>
</evidence>
<dbReference type="InterPro" id="IPR029754">
    <property type="entry name" value="Urease_Ni-bd"/>
</dbReference>
<dbReference type="PRINTS" id="PR01752">
    <property type="entry name" value="UREASE"/>
</dbReference>
<comment type="catalytic activity">
    <reaction evidence="5 11">
        <text>urea + 2 H2O + H(+) = hydrogencarbonate + 2 NH4(+)</text>
        <dbReference type="Rhea" id="RHEA:20557"/>
        <dbReference type="ChEBI" id="CHEBI:15377"/>
        <dbReference type="ChEBI" id="CHEBI:15378"/>
        <dbReference type="ChEBI" id="CHEBI:16199"/>
        <dbReference type="ChEBI" id="CHEBI:17544"/>
        <dbReference type="ChEBI" id="CHEBI:28938"/>
        <dbReference type="EC" id="3.5.1.5"/>
    </reaction>
</comment>
<evidence type="ECO:0000259" key="13">
    <source>
        <dbReference type="PROSITE" id="PS51368"/>
    </source>
</evidence>
<dbReference type="EC" id="3.5.1.5" evidence="5 6"/>
<feature type="binding site" description="via carbamate group" evidence="5 8">
    <location>
        <position position="222"/>
    </location>
    <ligand>
        <name>Ni(2+)</name>
        <dbReference type="ChEBI" id="CHEBI:49786"/>
        <label>2</label>
    </ligand>
</feature>
<dbReference type="GO" id="GO:0005737">
    <property type="term" value="C:cytoplasm"/>
    <property type="evidence" value="ECO:0007669"/>
    <property type="project" value="UniProtKB-SubCell"/>
</dbReference>
<dbReference type="PANTHER" id="PTHR43440">
    <property type="entry name" value="UREASE"/>
    <property type="match status" value="1"/>
</dbReference>
<evidence type="ECO:0000256" key="10">
    <source>
        <dbReference type="PROSITE-ProRule" id="PRU00700"/>
    </source>
</evidence>
<dbReference type="InterPro" id="IPR017950">
    <property type="entry name" value="Urease_AS"/>
</dbReference>
<evidence type="ECO:0000256" key="1">
    <source>
        <dbReference type="ARBA" id="ARBA00004897"/>
    </source>
</evidence>
<comment type="caution">
    <text evidence="14">The sequence shown here is derived from an EMBL/GenBank/DDBJ whole genome shotgun (WGS) entry which is preliminary data.</text>
</comment>
<evidence type="ECO:0000256" key="5">
    <source>
        <dbReference type="HAMAP-Rule" id="MF_01953"/>
    </source>
</evidence>
<dbReference type="Pfam" id="PF01979">
    <property type="entry name" value="Amidohydro_1"/>
    <property type="match status" value="1"/>
</dbReference>
<keyword evidence="5 10" id="KW-0963">Cytoplasm</keyword>
<feature type="binding site" description="via carbamate group" evidence="5 8">
    <location>
        <position position="222"/>
    </location>
    <ligand>
        <name>Ni(2+)</name>
        <dbReference type="ChEBI" id="CHEBI:49786"/>
        <label>1</label>
    </ligand>
</feature>
<feature type="binding site" evidence="5 8">
    <location>
        <position position="141"/>
    </location>
    <ligand>
        <name>Ni(2+)</name>
        <dbReference type="ChEBI" id="CHEBI:49786"/>
        <label>1</label>
    </ligand>
</feature>
<dbReference type="RefSeq" id="WP_055104761.1">
    <property type="nucleotide sequence ID" value="NZ_LLWH01000225.1"/>
</dbReference>
<evidence type="ECO:0000256" key="12">
    <source>
        <dbReference type="RuleBase" id="RU004158"/>
    </source>
</evidence>
<sequence>MPTISRKEYAGLFGPTTGDKIRLGDTNLFVEIEKDLRGYGEESVYGGGKSLRDGMGANNNLTRDNGVLDLVITNVTIIDPIQGVIKADVGIRDGKICGVGKSGNPDVMSGVTKDMVVGVSTDAISGEHLILTAAGIDTHIHLISPQQAYHGLSNGITTFFGGGIGPTDGTNGTTVTPGPWNIRKMLRSIEGLPINIGLLGKGNSYGHAPLAEQIIAGVAGLKVHEDWGATSNALRHSLRIADEMDVQVSVHTDSLNEGGYVEDTIDAFEGRTIHTFHTEGAGGGHAPDIIRVASQLNVLPSSTNPTLPYGVNSQAELFDMIMVCHNLNPNVPADVSFAESRVRPETIAAENVLQDMGVISMFSSDSQAMGRVGENWLRVMQTAHAMKVSRGKLPEDSPDNDNFRVLRYVAKITINPAIAQGVSHVLGSVEVGKMADLVLWDPRFFGAKPKMVIKGGMINWAAMGDPNASLPTPQPVYYRPMFGAFGKTMQDTCVTFVSQAALEDGVKEKAGLDRQVMAIRNCRTISKKDLVRNDQTPHIEVNPETFEVRVDGVHVTCEPIDVATMNQRYFFG</sequence>
<keyword evidence="3 5" id="KW-0479">Metal-binding</keyword>
<feature type="binding site" evidence="5 8">
    <location>
        <position position="139"/>
    </location>
    <ligand>
        <name>Ni(2+)</name>
        <dbReference type="ChEBI" id="CHEBI:49786"/>
        <label>1</label>
    </ligand>
</feature>
<dbReference type="Gene3D" id="3.20.20.140">
    <property type="entry name" value="Metal-dependent hydrolases"/>
    <property type="match status" value="1"/>
</dbReference>
<dbReference type="UniPathway" id="UPA00258">
    <property type="reaction ID" value="UER00370"/>
</dbReference>
<comment type="pathway">
    <text evidence="1 5">Nitrogen metabolism; urea degradation; CO(2) and NH(3) from urea (urease route): step 1/1.</text>
</comment>
<dbReference type="InterPro" id="IPR011059">
    <property type="entry name" value="Metal-dep_hydrolase_composite"/>
</dbReference>
<dbReference type="AlphaFoldDB" id="A0A0Q0SY76"/>
<evidence type="ECO:0000256" key="7">
    <source>
        <dbReference type="PIRSR" id="PIRSR611612-50"/>
    </source>
</evidence>
<evidence type="ECO:0000313" key="14">
    <source>
        <dbReference type="EMBL" id="KQB51746.1"/>
    </source>
</evidence>